<sequence length="158" mass="17841">MQFLGSWATGDKSRLLHFSTQTLETFSQHIQASDADCEAGGLLLGSVHGAHLLIEQATVPTAWDKRFRYLFERMPFGHEAIALSRWTASQGTVRYLGEWHTHPEDHPQPSSLDRSEWTLLAAQRRDKRPVLAVIIGRRSLYAELVPRSGEGSIFFPVE</sequence>
<keyword evidence="1" id="KW-0645">Protease</keyword>
<keyword evidence="3" id="KW-0378">Hydrolase</keyword>
<organism evidence="7 8">
    <name type="scientific">Pleomorphomonas carboxyditropha</name>
    <dbReference type="NCBI Taxonomy" id="2023338"/>
    <lineage>
        <taxon>Bacteria</taxon>
        <taxon>Pseudomonadati</taxon>
        <taxon>Pseudomonadota</taxon>
        <taxon>Alphaproteobacteria</taxon>
        <taxon>Hyphomicrobiales</taxon>
        <taxon>Pleomorphomonadaceae</taxon>
        <taxon>Pleomorphomonas</taxon>
    </lineage>
</organism>
<evidence type="ECO:0000256" key="1">
    <source>
        <dbReference type="ARBA" id="ARBA00022670"/>
    </source>
</evidence>
<evidence type="ECO:0000313" key="7">
    <source>
        <dbReference type="EMBL" id="PIO99759.1"/>
    </source>
</evidence>
<dbReference type="RefSeq" id="WP_003454794.1">
    <property type="nucleotide sequence ID" value="NZ_NQVN01000003.1"/>
</dbReference>
<name>A0A2G9WYK4_9HYPH</name>
<protein>
    <recommendedName>
        <fullName evidence="6">JAB domain-containing protein</fullName>
    </recommendedName>
</protein>
<gene>
    <name evidence="7" type="ORF">CJ014_07560</name>
</gene>
<evidence type="ECO:0000256" key="2">
    <source>
        <dbReference type="ARBA" id="ARBA00022723"/>
    </source>
</evidence>
<dbReference type="OrthoDB" id="7848394at2"/>
<keyword evidence="4" id="KW-0862">Zinc</keyword>
<keyword evidence="8" id="KW-1185">Reference proteome</keyword>
<evidence type="ECO:0000256" key="5">
    <source>
        <dbReference type="ARBA" id="ARBA00023049"/>
    </source>
</evidence>
<dbReference type="Pfam" id="PF14464">
    <property type="entry name" value="Prok-JAB"/>
    <property type="match status" value="1"/>
</dbReference>
<dbReference type="GO" id="GO:0008237">
    <property type="term" value="F:metallopeptidase activity"/>
    <property type="evidence" value="ECO:0007669"/>
    <property type="project" value="UniProtKB-KW"/>
</dbReference>
<dbReference type="Gene3D" id="3.40.140.10">
    <property type="entry name" value="Cytidine Deaminase, domain 2"/>
    <property type="match status" value="1"/>
</dbReference>
<reference evidence="7 8" key="1">
    <citation type="submission" date="2017-08" db="EMBL/GenBank/DDBJ databases">
        <title>Pleomorphomonas carboxidotrophicus sp. nov., a new mesophilic hydrogenogenic carboxidotroph.</title>
        <authorList>
            <person name="Esquivel-Elizondo S."/>
            <person name="Krajmalnik-Brown R."/>
            <person name="Maldonado J."/>
        </authorList>
    </citation>
    <scope>NUCLEOTIDE SEQUENCE [LARGE SCALE GENOMIC DNA]</scope>
    <source>
        <strain evidence="7 8">SVCO-16</strain>
    </source>
</reference>
<keyword evidence="5" id="KW-0482">Metalloprotease</keyword>
<accession>A0A2G9WYK4</accession>
<dbReference type="GeneID" id="94691933"/>
<evidence type="ECO:0000256" key="3">
    <source>
        <dbReference type="ARBA" id="ARBA00022801"/>
    </source>
</evidence>
<dbReference type="EMBL" id="NQVN01000003">
    <property type="protein sequence ID" value="PIO99759.1"/>
    <property type="molecule type" value="Genomic_DNA"/>
</dbReference>
<dbReference type="InterPro" id="IPR028090">
    <property type="entry name" value="JAB_dom_prok"/>
</dbReference>
<evidence type="ECO:0000259" key="6">
    <source>
        <dbReference type="Pfam" id="PF14464"/>
    </source>
</evidence>
<dbReference type="AlphaFoldDB" id="A0A2G9WYK4"/>
<dbReference type="Proteomes" id="UP000231070">
    <property type="component" value="Unassembled WGS sequence"/>
</dbReference>
<keyword evidence="2" id="KW-0479">Metal-binding</keyword>
<evidence type="ECO:0000313" key="8">
    <source>
        <dbReference type="Proteomes" id="UP000231070"/>
    </source>
</evidence>
<feature type="domain" description="JAB" evidence="6">
    <location>
        <begin position="23"/>
        <end position="137"/>
    </location>
</feature>
<dbReference type="SUPFAM" id="SSF102712">
    <property type="entry name" value="JAB1/MPN domain"/>
    <property type="match status" value="1"/>
</dbReference>
<comment type="caution">
    <text evidence="7">The sequence shown here is derived from an EMBL/GenBank/DDBJ whole genome shotgun (WGS) entry which is preliminary data.</text>
</comment>
<dbReference type="GO" id="GO:0006508">
    <property type="term" value="P:proteolysis"/>
    <property type="evidence" value="ECO:0007669"/>
    <property type="project" value="UniProtKB-KW"/>
</dbReference>
<evidence type="ECO:0000256" key="4">
    <source>
        <dbReference type="ARBA" id="ARBA00022833"/>
    </source>
</evidence>
<proteinExistence type="predicted"/>
<dbReference type="GO" id="GO:0046872">
    <property type="term" value="F:metal ion binding"/>
    <property type="evidence" value="ECO:0007669"/>
    <property type="project" value="UniProtKB-KW"/>
</dbReference>